<dbReference type="InterPro" id="IPR010364">
    <property type="entry name" value="Uncharacterised_IM_CreD"/>
</dbReference>
<evidence type="ECO:0000313" key="2">
    <source>
        <dbReference type="EMBL" id="NEV63676.1"/>
    </source>
</evidence>
<evidence type="ECO:0000256" key="1">
    <source>
        <dbReference type="SAM" id="Phobius"/>
    </source>
</evidence>
<name>A0A6M0K1Q2_9GAMM</name>
<accession>A0A6M0K1Q2</accession>
<feature type="transmembrane region" description="Helical" evidence="1">
    <location>
        <begin position="326"/>
        <end position="344"/>
    </location>
</feature>
<dbReference type="Proteomes" id="UP000483379">
    <property type="component" value="Unassembled WGS sequence"/>
</dbReference>
<feature type="transmembrane region" description="Helical" evidence="1">
    <location>
        <begin position="356"/>
        <end position="374"/>
    </location>
</feature>
<dbReference type="Pfam" id="PF06123">
    <property type="entry name" value="CreD"/>
    <property type="match status" value="1"/>
</dbReference>
<feature type="transmembrane region" description="Helical" evidence="1">
    <location>
        <begin position="434"/>
        <end position="455"/>
    </location>
</feature>
<sequence>MQKALVIKSAVTLGLVLALAVPLGMVDQLVGERAARQRAVVTEIAASSAGAQMVLGPVLVLPYTQAYTESYWADEPVEGGTRRTRRTREVKAEGKTLIMPRQVQMTFSGDTALKRRGLFKALVYELNGVIEGHFQIPAAPEVQGRREGARITWGQAYLSLGITDTRGIARAPVLDWGGTEHGFEQGTMLGKAAPKGIHAELPGLALAQPASSASDASREIAFRIALGFRGTASVGFVPLAESTRIALASTWPHPSFQGRFLPNADSQRVSADGFSAVWEVSGLATEAPAALRAQVAADRPCGSGCADWLGVRFIEPVNVYSMADRALKYGILFIGLSFAAFFLFELIKSLRIHPAQYLLVGLALALFFLLLLSLSEHVAFALAYAVATLACVGLQGVYLSSVLGSRRRGLAFAVLLAVLFGALYGLLISEDIALLMGSTLLFGLLALAMVLTRNLDWYALEPRRG</sequence>
<dbReference type="EMBL" id="JAAIJQ010000058">
    <property type="protein sequence ID" value="NEV63676.1"/>
    <property type="molecule type" value="Genomic_DNA"/>
</dbReference>
<dbReference type="GO" id="GO:0005886">
    <property type="term" value="C:plasma membrane"/>
    <property type="evidence" value="ECO:0007669"/>
    <property type="project" value="TreeGrafter"/>
</dbReference>
<dbReference type="PANTHER" id="PTHR30092">
    <property type="entry name" value="INNER MEMBRANE PROTEIN CRED"/>
    <property type="match status" value="1"/>
</dbReference>
<dbReference type="AlphaFoldDB" id="A0A6M0K1Q2"/>
<keyword evidence="1" id="KW-1133">Transmembrane helix</keyword>
<dbReference type="PANTHER" id="PTHR30092:SF0">
    <property type="entry name" value="INNER MEMBRANE PROTEIN CRED"/>
    <property type="match status" value="1"/>
</dbReference>
<comment type="caution">
    <text evidence="2">The sequence shown here is derived from an EMBL/GenBank/DDBJ whole genome shotgun (WGS) entry which is preliminary data.</text>
</comment>
<keyword evidence="3" id="KW-1185">Reference proteome</keyword>
<organism evidence="2 3">
    <name type="scientific">Thiorhodococcus minor</name>
    <dbReference type="NCBI Taxonomy" id="57489"/>
    <lineage>
        <taxon>Bacteria</taxon>
        <taxon>Pseudomonadati</taxon>
        <taxon>Pseudomonadota</taxon>
        <taxon>Gammaproteobacteria</taxon>
        <taxon>Chromatiales</taxon>
        <taxon>Chromatiaceae</taxon>
        <taxon>Thiorhodococcus</taxon>
    </lineage>
</organism>
<evidence type="ECO:0000313" key="3">
    <source>
        <dbReference type="Proteomes" id="UP000483379"/>
    </source>
</evidence>
<feature type="transmembrane region" description="Helical" evidence="1">
    <location>
        <begin position="380"/>
        <end position="398"/>
    </location>
</feature>
<proteinExistence type="predicted"/>
<reference evidence="2 3" key="1">
    <citation type="submission" date="2020-02" db="EMBL/GenBank/DDBJ databases">
        <title>Genome sequences of Thiorhodococcus mannitoliphagus and Thiorhodococcus minor, purple sulfur photosynthetic bacteria in the gammaproteobacterial family, Chromatiaceae.</title>
        <authorList>
            <person name="Aviles F.A."/>
            <person name="Meyer T.E."/>
            <person name="Kyndt J.A."/>
        </authorList>
    </citation>
    <scope>NUCLEOTIDE SEQUENCE [LARGE SCALE GENOMIC DNA]</scope>
    <source>
        <strain evidence="2 3">DSM 11518</strain>
    </source>
</reference>
<dbReference type="PIRSF" id="PIRSF004548">
    <property type="entry name" value="CreD"/>
    <property type="match status" value="1"/>
</dbReference>
<keyword evidence="1" id="KW-0472">Membrane</keyword>
<dbReference type="RefSeq" id="WP_164454139.1">
    <property type="nucleotide sequence ID" value="NZ_JAAIJQ010000058.1"/>
</dbReference>
<gene>
    <name evidence="2" type="primary">creD</name>
    <name evidence="2" type="ORF">G3446_17565</name>
</gene>
<protein>
    <submittedName>
        <fullName evidence="2">Cell envelope integrity protein CreD</fullName>
    </submittedName>
</protein>
<feature type="transmembrane region" description="Helical" evidence="1">
    <location>
        <begin position="410"/>
        <end position="428"/>
    </location>
</feature>
<keyword evidence="1" id="KW-0812">Transmembrane</keyword>
<dbReference type="NCBIfam" id="NF008712">
    <property type="entry name" value="PRK11715.1-1"/>
    <property type="match status" value="1"/>
</dbReference>